<name>A0A8S3I127_9BILA</name>
<comment type="caution">
    <text evidence="2">The sequence shown here is derived from an EMBL/GenBank/DDBJ whole genome shotgun (WGS) entry which is preliminary data.</text>
</comment>
<evidence type="ECO:0000256" key="1">
    <source>
        <dbReference type="SAM" id="Phobius"/>
    </source>
</evidence>
<reference evidence="2" key="1">
    <citation type="submission" date="2021-02" db="EMBL/GenBank/DDBJ databases">
        <authorList>
            <person name="Nowell W R."/>
        </authorList>
    </citation>
    <scope>NUCLEOTIDE SEQUENCE</scope>
</reference>
<accession>A0A8S3I127</accession>
<protein>
    <submittedName>
        <fullName evidence="2">Uncharacterized protein</fullName>
    </submittedName>
</protein>
<evidence type="ECO:0000313" key="2">
    <source>
        <dbReference type="EMBL" id="CAF5190121.1"/>
    </source>
</evidence>
<dbReference type="EMBL" id="CAJOBI010324738">
    <property type="protein sequence ID" value="CAF5190121.1"/>
    <property type="molecule type" value="Genomic_DNA"/>
</dbReference>
<sequence length="105" mass="11929">MSYLPKDILKSFNLEQLQNLNIEQIKSIPTSIFGALSGKQMTILNQILYPFKSSEEIVNLSQKATNDVVDILIESAGFMKHTYSTTIVWLLPLISIIFIHRFNAV</sequence>
<keyword evidence="1" id="KW-1133">Transmembrane helix</keyword>
<evidence type="ECO:0000313" key="3">
    <source>
        <dbReference type="Proteomes" id="UP000676336"/>
    </source>
</evidence>
<keyword evidence="1" id="KW-0472">Membrane</keyword>
<gene>
    <name evidence="2" type="ORF">SMN809_LOCUS71981</name>
</gene>
<dbReference type="AlphaFoldDB" id="A0A8S3I127"/>
<keyword evidence="1" id="KW-0812">Transmembrane</keyword>
<proteinExistence type="predicted"/>
<organism evidence="2 3">
    <name type="scientific">Rotaria magnacalcarata</name>
    <dbReference type="NCBI Taxonomy" id="392030"/>
    <lineage>
        <taxon>Eukaryota</taxon>
        <taxon>Metazoa</taxon>
        <taxon>Spiralia</taxon>
        <taxon>Gnathifera</taxon>
        <taxon>Rotifera</taxon>
        <taxon>Eurotatoria</taxon>
        <taxon>Bdelloidea</taxon>
        <taxon>Philodinida</taxon>
        <taxon>Philodinidae</taxon>
        <taxon>Rotaria</taxon>
    </lineage>
</organism>
<dbReference type="Proteomes" id="UP000676336">
    <property type="component" value="Unassembled WGS sequence"/>
</dbReference>
<feature type="transmembrane region" description="Helical" evidence="1">
    <location>
        <begin position="83"/>
        <end position="102"/>
    </location>
</feature>